<dbReference type="GO" id="GO:1902657">
    <property type="term" value="P:protein localization to prospore membrane"/>
    <property type="evidence" value="ECO:0007669"/>
    <property type="project" value="InterPro"/>
</dbReference>
<organism evidence="3 4">
    <name type="scientific">Glomus cerebriforme</name>
    <dbReference type="NCBI Taxonomy" id="658196"/>
    <lineage>
        <taxon>Eukaryota</taxon>
        <taxon>Fungi</taxon>
        <taxon>Fungi incertae sedis</taxon>
        <taxon>Mucoromycota</taxon>
        <taxon>Glomeromycotina</taxon>
        <taxon>Glomeromycetes</taxon>
        <taxon>Glomerales</taxon>
        <taxon>Glomeraceae</taxon>
        <taxon>Glomus</taxon>
    </lineage>
</organism>
<dbReference type="SMART" id="SM00233">
    <property type="entry name" value="PH"/>
    <property type="match status" value="3"/>
</dbReference>
<protein>
    <submittedName>
        <fullName evidence="3">Pleckstrin homology domain-containing protein</fullName>
    </submittedName>
</protein>
<name>A0A397TMQ1_9GLOM</name>
<dbReference type="InterPro" id="IPR011993">
    <property type="entry name" value="PH-like_dom_sf"/>
</dbReference>
<dbReference type="Gene3D" id="2.30.29.30">
    <property type="entry name" value="Pleckstrin-homology domain (PH domain)/Phosphotyrosine-binding domain (PTB)"/>
    <property type="match status" value="1"/>
</dbReference>
<sequence>MESSPSLTAFNPSNSSQTLRLSHQNSLSSDLFNNNELLNRASFHLHSTSRRIFIGPTPINWSYKKKSFFFSKSHSFDPIIKNNSSRKNKNINKNERRETFVASRDSIGPKNLSSLDFYEFISKSQRKSDEIITDSMFLVSEPENLDPGPSSNTIKSYSKSPDVFYTPTDDINTNPISPPNLKHAYFPSPLKLEKNEDIPSHVLPTSIEDNKPSEQFYTPTDVIDKNLITESRDVVDKQFNQENDNINHETLSSIDENSERNIGNKKPRHVSFSSSTATTKPSKTIIKQDPMLVRIDCEDDDTEELLRNDFGYHYNQSVGWKELMVKLKPTGIEFYESKDKLVENIYFTSTTKLSIFSSTDYTISITQPTKHCRKNFILNPRTITSSIQWYQTLYKSFPELVNKPIPYSLEVVIPDLDVKVRIPIYDNNNEEGGGCENNDEEPKLKNLTAEKVLNVALNELSDIAEWSDVLIRWLKSNNLRLCWKRYEKLEWINSKGNESIWNDLLNCPQFVEQTHQLQLRSIEHYPTTVKLNDGTLNEPPPIEGYLIKTTNNKGENKKSERLYFTSQNNYLFFLNPLKANPPPPPNTVTTDEDGIQICDNSQEHPLIYAISPFIQDKIIGENNTFMKSDMKRRIKQLLCAIGFIDLIEIVEIKCLKNDGTIEENLEEENLEEEEQVNDGEGCPFQLLLKNGGIVTLKAYSKQTRKEWVNHLNELAKYWKARLKQDVKIRVDMIKTNQSIYQENDDALYNHNWDNFKSYVDPVLWNWCVLEGCRGIIKSGLLYHKTHLRQPFQIYHHILTRGHFLYFNHHVRSTLTGCVLNRSYYKRKGCIDLRDCYVYSGSITEHEYYNSNLAQELSIAKSYSQGHLMKIYGDGMISYDNYKDTSFVIWKSKRKYYYSDDKMKINMKKKIKFGTPGKFWVFRTRNRVECEEWVWALNVEIERLRGEEEVDEIRN</sequence>
<dbReference type="Proteomes" id="UP000265703">
    <property type="component" value="Unassembled WGS sequence"/>
</dbReference>
<feature type="domain" description="PH" evidence="2">
    <location>
        <begin position="774"/>
        <end position="941"/>
    </location>
</feature>
<dbReference type="PROSITE" id="PS50003">
    <property type="entry name" value="PH_DOMAIN"/>
    <property type="match status" value="1"/>
</dbReference>
<comment type="caution">
    <text evidence="3">The sequence shown here is derived from an EMBL/GenBank/DDBJ whole genome shotgun (WGS) entry which is preliminary data.</text>
</comment>
<dbReference type="AlphaFoldDB" id="A0A397TMQ1"/>
<dbReference type="PANTHER" id="PTHR28076">
    <property type="entry name" value="SPORULATION-SPECIFIC PROTEIN 71"/>
    <property type="match status" value="1"/>
</dbReference>
<dbReference type="InterPro" id="IPR057379">
    <property type="entry name" value="PH_SPO71"/>
</dbReference>
<evidence type="ECO:0000259" key="2">
    <source>
        <dbReference type="PROSITE" id="PS50003"/>
    </source>
</evidence>
<proteinExistence type="predicted"/>
<dbReference type="SUPFAM" id="SSF50729">
    <property type="entry name" value="PH domain-like"/>
    <property type="match status" value="2"/>
</dbReference>
<dbReference type="EMBL" id="QKYT01000025">
    <property type="protein sequence ID" value="RIA97755.1"/>
    <property type="molecule type" value="Genomic_DNA"/>
</dbReference>
<dbReference type="OrthoDB" id="5579281at2759"/>
<dbReference type="Pfam" id="PF23207">
    <property type="entry name" value="PH_SPO71"/>
    <property type="match status" value="1"/>
</dbReference>
<accession>A0A397TMQ1</accession>
<evidence type="ECO:0000313" key="3">
    <source>
        <dbReference type="EMBL" id="RIA97755.1"/>
    </source>
</evidence>
<evidence type="ECO:0000313" key="4">
    <source>
        <dbReference type="Proteomes" id="UP000265703"/>
    </source>
</evidence>
<gene>
    <name evidence="3" type="ORF">C1645_751462</name>
</gene>
<feature type="region of interest" description="Disordered" evidence="1">
    <location>
        <begin position="255"/>
        <end position="279"/>
    </location>
</feature>
<dbReference type="InterPro" id="IPR001849">
    <property type="entry name" value="PH_domain"/>
</dbReference>
<keyword evidence="4" id="KW-1185">Reference proteome</keyword>
<dbReference type="PANTHER" id="PTHR28076:SF1">
    <property type="entry name" value="PROSPORE MEMBRANE ADAPTER PROTEIN SPO71"/>
    <property type="match status" value="1"/>
</dbReference>
<evidence type="ECO:0000256" key="1">
    <source>
        <dbReference type="SAM" id="MobiDB-lite"/>
    </source>
</evidence>
<dbReference type="Pfam" id="PF15404">
    <property type="entry name" value="PH_4"/>
    <property type="match status" value="1"/>
</dbReference>
<reference evidence="3 4" key="1">
    <citation type="submission" date="2018-06" db="EMBL/GenBank/DDBJ databases">
        <title>Comparative genomics reveals the genomic features of Rhizophagus irregularis, R. cerebriforme, R. diaphanum and Gigaspora rosea, and their symbiotic lifestyle signature.</title>
        <authorList>
            <person name="Morin E."/>
            <person name="San Clemente H."/>
            <person name="Chen E.C.H."/>
            <person name="De La Providencia I."/>
            <person name="Hainaut M."/>
            <person name="Kuo A."/>
            <person name="Kohler A."/>
            <person name="Murat C."/>
            <person name="Tang N."/>
            <person name="Roy S."/>
            <person name="Loubradou J."/>
            <person name="Henrissat B."/>
            <person name="Grigoriev I.V."/>
            <person name="Corradi N."/>
            <person name="Roux C."/>
            <person name="Martin F.M."/>
        </authorList>
    </citation>
    <scope>NUCLEOTIDE SEQUENCE [LARGE SCALE GENOMIC DNA]</scope>
    <source>
        <strain evidence="3 4">DAOM 227022</strain>
    </source>
</reference>
<dbReference type="InterPro" id="IPR039486">
    <property type="entry name" value="Mug56/Spo71_PH"/>
</dbReference>
<dbReference type="InterPro" id="IPR040345">
    <property type="entry name" value="Mug56/Spo71"/>
</dbReference>
<dbReference type="STRING" id="658196.A0A397TMQ1"/>